<protein>
    <recommendedName>
        <fullName evidence="11">Tryptophan synthase beta chain</fullName>
        <ecNumber evidence="11">4.2.1.20</ecNumber>
    </recommendedName>
</protein>
<dbReference type="InterPro" id="IPR006653">
    <property type="entry name" value="Trp_synth_b_CS"/>
</dbReference>
<comment type="pathway">
    <text evidence="2 11">Amino-acid biosynthesis; L-tryptophan biosynthesis; L-tryptophan from chorismate: step 5/5.</text>
</comment>
<dbReference type="PANTHER" id="PTHR48077:SF3">
    <property type="entry name" value="TRYPTOPHAN SYNTHASE"/>
    <property type="match status" value="1"/>
</dbReference>
<feature type="modified residue" description="N6-(pyridoxal phosphate)lysine" evidence="11">
    <location>
        <position position="94"/>
    </location>
</feature>
<evidence type="ECO:0000256" key="7">
    <source>
        <dbReference type="ARBA" id="ARBA00022898"/>
    </source>
</evidence>
<organism evidence="13">
    <name type="scientific">Deinococcus sonorensis KR-87</name>
    <dbReference type="NCBI Taxonomy" id="694439"/>
    <lineage>
        <taxon>Bacteria</taxon>
        <taxon>Thermotogati</taxon>
        <taxon>Deinococcota</taxon>
        <taxon>Deinococci</taxon>
        <taxon>Deinococcales</taxon>
        <taxon>Deinococcaceae</taxon>
        <taxon>Deinococcus</taxon>
    </lineage>
</organism>
<reference evidence="13" key="1">
    <citation type="submission" date="2024-06" db="EMBL/GenBank/DDBJ databases">
        <title>Draft Genome Sequence of Deinococcus sonorensis Type Strain KR-87, a Biofilm Producing Representative of the Genus Deinococcus.</title>
        <authorList>
            <person name="Boren L.S."/>
            <person name="Grosso R.A."/>
            <person name="Hugenberg-Cox A.N."/>
            <person name="Hill J.T.E."/>
            <person name="Albert C.M."/>
            <person name="Tuohy J.M."/>
        </authorList>
    </citation>
    <scope>NUCLEOTIDE SEQUENCE</scope>
    <source>
        <strain evidence="13">KR-87</strain>
    </source>
</reference>
<evidence type="ECO:0000313" key="13">
    <source>
        <dbReference type="EMBL" id="XBV85362.1"/>
    </source>
</evidence>
<feature type="domain" description="Tryptophan synthase beta chain-like PALP" evidence="12">
    <location>
        <begin position="62"/>
        <end position="388"/>
    </location>
</feature>
<keyword evidence="5 11" id="KW-0028">Amino-acid biosynthesis</keyword>
<dbReference type="PROSITE" id="PS00168">
    <property type="entry name" value="TRP_SYNTHASE_BETA"/>
    <property type="match status" value="1"/>
</dbReference>
<evidence type="ECO:0000256" key="2">
    <source>
        <dbReference type="ARBA" id="ARBA00004733"/>
    </source>
</evidence>
<dbReference type="InterPro" id="IPR036052">
    <property type="entry name" value="TrpB-like_PALP_sf"/>
</dbReference>
<comment type="subunit">
    <text evidence="4 11">Tetramer of two alpha and two beta chains.</text>
</comment>
<dbReference type="Gene3D" id="3.40.50.1100">
    <property type="match status" value="2"/>
</dbReference>
<comment type="catalytic activity">
    <reaction evidence="10 11">
        <text>(1S,2R)-1-C-(indol-3-yl)glycerol 3-phosphate + L-serine = D-glyceraldehyde 3-phosphate + L-tryptophan + H2O</text>
        <dbReference type="Rhea" id="RHEA:10532"/>
        <dbReference type="ChEBI" id="CHEBI:15377"/>
        <dbReference type="ChEBI" id="CHEBI:33384"/>
        <dbReference type="ChEBI" id="CHEBI:57912"/>
        <dbReference type="ChEBI" id="CHEBI:58866"/>
        <dbReference type="ChEBI" id="CHEBI:59776"/>
        <dbReference type="EC" id="4.2.1.20"/>
    </reaction>
</comment>
<evidence type="ECO:0000256" key="3">
    <source>
        <dbReference type="ARBA" id="ARBA00009982"/>
    </source>
</evidence>
<evidence type="ECO:0000259" key="12">
    <source>
        <dbReference type="Pfam" id="PF00291"/>
    </source>
</evidence>
<proteinExistence type="inferred from homology"/>
<dbReference type="FunFam" id="3.40.50.1100:FF:000004">
    <property type="entry name" value="Tryptophan synthase beta chain"/>
    <property type="match status" value="1"/>
</dbReference>
<comment type="cofactor">
    <cofactor evidence="1 11">
        <name>pyridoxal 5'-phosphate</name>
        <dbReference type="ChEBI" id="CHEBI:597326"/>
    </cofactor>
</comment>
<keyword evidence="6 11" id="KW-0822">Tryptophan biosynthesis</keyword>
<dbReference type="AlphaFoldDB" id="A0AAU7UBA4"/>
<sequence length="414" mass="44020">MQLPSYPLPDARGRYGRFGGRYVPETLIPALDELEAAYAEARQDPAFLAEYETLLREYVGRPSGLYLAQNLTRLAGGATIYLKREDLNHTGAHKINNCIGQALLAKRMGKRRIIAETGAGQHGVATATACALMGLDCIVYMGAEDIRRQNLNVFRMKLLGAEVREVTSGTSTLKDATNEAIRDWVTNVRDTFYIIGSVVGPHPYPAMVRDFQSVIGEEVKVQLQALEGRTVPDAVVACVGGGSNAIGIFAPFAYLPAEERPRLVGTEAAGEGVDSGRHAASVAGGRIGVLHGAMMYLLNDSEGQIEHAHSISAGLDYPGIGPEHCYYSTEGVAEYVPVSDAEALAALQLLAREEGIIPALESAHAIHAAMQLAAELGAGKTIVVNLSGRGDKDVAEVARLLQAVEAEGQTAVSA</sequence>
<dbReference type="CDD" id="cd06446">
    <property type="entry name" value="Trp-synth_B"/>
    <property type="match status" value="1"/>
</dbReference>
<evidence type="ECO:0000256" key="4">
    <source>
        <dbReference type="ARBA" id="ARBA00011270"/>
    </source>
</evidence>
<gene>
    <name evidence="11 13" type="primary">trpB</name>
    <name evidence="13" type="ORF">ABOD76_18290</name>
</gene>
<evidence type="ECO:0000256" key="10">
    <source>
        <dbReference type="ARBA" id="ARBA00049047"/>
    </source>
</evidence>
<dbReference type="GO" id="GO:0005737">
    <property type="term" value="C:cytoplasm"/>
    <property type="evidence" value="ECO:0007669"/>
    <property type="project" value="TreeGrafter"/>
</dbReference>
<dbReference type="HAMAP" id="MF_00133">
    <property type="entry name" value="Trp_synth_beta"/>
    <property type="match status" value="1"/>
</dbReference>
<dbReference type="FunFam" id="3.40.50.1100:FF:000001">
    <property type="entry name" value="Tryptophan synthase beta chain"/>
    <property type="match status" value="1"/>
</dbReference>
<evidence type="ECO:0000256" key="8">
    <source>
        <dbReference type="ARBA" id="ARBA00023141"/>
    </source>
</evidence>
<dbReference type="Pfam" id="PF00291">
    <property type="entry name" value="PALP"/>
    <property type="match status" value="1"/>
</dbReference>
<comment type="similarity">
    <text evidence="3 11">Belongs to the TrpB family.</text>
</comment>
<accession>A0AAU7UBA4</accession>
<dbReference type="InterPro" id="IPR023026">
    <property type="entry name" value="Trp_synth_beta/beta-like"/>
</dbReference>
<dbReference type="GO" id="GO:0004834">
    <property type="term" value="F:tryptophan synthase activity"/>
    <property type="evidence" value="ECO:0007669"/>
    <property type="project" value="UniProtKB-UniRule"/>
</dbReference>
<dbReference type="PANTHER" id="PTHR48077">
    <property type="entry name" value="TRYPTOPHAN SYNTHASE-RELATED"/>
    <property type="match status" value="1"/>
</dbReference>
<dbReference type="EC" id="4.2.1.20" evidence="11"/>
<keyword evidence="7 11" id="KW-0663">Pyridoxal phosphate</keyword>
<evidence type="ECO:0000256" key="9">
    <source>
        <dbReference type="ARBA" id="ARBA00023239"/>
    </source>
</evidence>
<keyword evidence="8 11" id="KW-0057">Aromatic amino acid biosynthesis</keyword>
<dbReference type="PIRSF" id="PIRSF001413">
    <property type="entry name" value="Trp_syn_beta"/>
    <property type="match status" value="1"/>
</dbReference>
<comment type="function">
    <text evidence="11">The beta subunit is responsible for the synthesis of L-tryptophan from indole and L-serine.</text>
</comment>
<evidence type="ECO:0000256" key="1">
    <source>
        <dbReference type="ARBA" id="ARBA00001933"/>
    </source>
</evidence>
<dbReference type="InterPro" id="IPR006654">
    <property type="entry name" value="Trp_synth_beta"/>
</dbReference>
<name>A0AAU7UBA4_9DEIO</name>
<dbReference type="InterPro" id="IPR001926">
    <property type="entry name" value="TrpB-like_PALP"/>
</dbReference>
<keyword evidence="9 11" id="KW-0456">Lyase</keyword>
<dbReference type="EMBL" id="CP158299">
    <property type="protein sequence ID" value="XBV85362.1"/>
    <property type="molecule type" value="Genomic_DNA"/>
</dbReference>
<evidence type="ECO:0000256" key="11">
    <source>
        <dbReference type="HAMAP-Rule" id="MF_00133"/>
    </source>
</evidence>
<dbReference type="NCBIfam" id="TIGR00263">
    <property type="entry name" value="trpB"/>
    <property type="match status" value="1"/>
</dbReference>
<dbReference type="SUPFAM" id="SSF53686">
    <property type="entry name" value="Tryptophan synthase beta subunit-like PLP-dependent enzymes"/>
    <property type="match status" value="1"/>
</dbReference>
<evidence type="ECO:0000256" key="5">
    <source>
        <dbReference type="ARBA" id="ARBA00022605"/>
    </source>
</evidence>
<dbReference type="KEGG" id="dsc:ABOD76_18290"/>
<evidence type="ECO:0000256" key="6">
    <source>
        <dbReference type="ARBA" id="ARBA00022822"/>
    </source>
</evidence>
<dbReference type="RefSeq" id="WP_350243399.1">
    <property type="nucleotide sequence ID" value="NZ_CP158299.1"/>
</dbReference>